<comment type="cofactor">
    <cofactor evidence="11">
        <name>[4Fe-4S] cluster</name>
        <dbReference type="ChEBI" id="CHEBI:49883"/>
    </cofactor>
    <text evidence="11">Binds 1 [4Fe-4S] cluster per subunit. Following nitrosylation of the [4Fe-4S] cluster binds 1 [4Fe-8(NO)] cluster per subunit.</text>
</comment>
<organism evidence="13 14">
    <name type="scientific">Nocardiopsis sediminis</name>
    <dbReference type="NCBI Taxonomy" id="1778267"/>
    <lineage>
        <taxon>Bacteria</taxon>
        <taxon>Bacillati</taxon>
        <taxon>Actinomycetota</taxon>
        <taxon>Actinomycetes</taxon>
        <taxon>Streptosporangiales</taxon>
        <taxon>Nocardiopsidaceae</taxon>
        <taxon>Nocardiopsis</taxon>
    </lineage>
</organism>
<keyword evidence="4 11" id="KW-0479">Metal-binding</keyword>
<evidence type="ECO:0000256" key="11">
    <source>
        <dbReference type="HAMAP-Rule" id="MF_01479"/>
    </source>
</evidence>
<feature type="binding site" evidence="11">
    <location>
        <position position="54"/>
    </location>
    <ligand>
        <name>[4Fe-4S] cluster</name>
        <dbReference type="ChEBI" id="CHEBI:49883"/>
    </ligand>
</feature>
<dbReference type="EMBL" id="JBHSBH010000012">
    <property type="protein sequence ID" value="MFC3997954.1"/>
    <property type="molecule type" value="Genomic_DNA"/>
</dbReference>
<feature type="binding site" evidence="11">
    <location>
        <position position="63"/>
    </location>
    <ligand>
        <name>[4Fe-4S] cluster</name>
        <dbReference type="ChEBI" id="CHEBI:49883"/>
    </ligand>
</feature>
<evidence type="ECO:0000259" key="12">
    <source>
        <dbReference type="PROSITE" id="PS51674"/>
    </source>
</evidence>
<keyword evidence="3 11" id="KW-0004">4Fe-4S</keyword>
<evidence type="ECO:0000313" key="14">
    <source>
        <dbReference type="Proteomes" id="UP001595847"/>
    </source>
</evidence>
<name>A0ABV8FRG1_9ACTN</name>
<comment type="similarity">
    <text evidence="2 11">Belongs to the WhiB family.</text>
</comment>
<evidence type="ECO:0000256" key="5">
    <source>
        <dbReference type="ARBA" id="ARBA00023004"/>
    </source>
</evidence>
<feature type="domain" description="4Fe-4S Wbl-type" evidence="12">
    <location>
        <begin position="23"/>
        <end position="87"/>
    </location>
</feature>
<comment type="PTM">
    <text evidence="11">Upon Fe-S cluster removal intramolecular disulfide bonds are formed.</text>
</comment>
<sequence>MEINPMEMTTQQLRDALLSAPVRCATQPELFFAPEERESAAAKRMREQSARLLCARCPVRAVCFELAMRELPEHGTWGGFTADELAALATDSGEVA</sequence>
<feature type="binding site" evidence="11">
    <location>
        <position position="24"/>
    </location>
    <ligand>
        <name>[4Fe-4S] cluster</name>
        <dbReference type="ChEBI" id="CHEBI:49883"/>
    </ligand>
</feature>
<evidence type="ECO:0000256" key="6">
    <source>
        <dbReference type="ARBA" id="ARBA00023014"/>
    </source>
</evidence>
<evidence type="ECO:0000313" key="13">
    <source>
        <dbReference type="EMBL" id="MFC3997954.1"/>
    </source>
</evidence>
<comment type="subcellular location">
    <subcellularLocation>
        <location evidence="1 11">Cytoplasm</location>
    </subcellularLocation>
</comment>
<evidence type="ECO:0000256" key="7">
    <source>
        <dbReference type="ARBA" id="ARBA00023015"/>
    </source>
</evidence>
<keyword evidence="14" id="KW-1185">Reference proteome</keyword>
<dbReference type="PANTHER" id="PTHR38839">
    <property type="entry name" value="TRANSCRIPTIONAL REGULATOR WHID-RELATED"/>
    <property type="match status" value="1"/>
</dbReference>
<dbReference type="Proteomes" id="UP001595847">
    <property type="component" value="Unassembled WGS sequence"/>
</dbReference>
<proteinExistence type="inferred from homology"/>
<evidence type="ECO:0000256" key="2">
    <source>
        <dbReference type="ARBA" id="ARBA00006597"/>
    </source>
</evidence>
<keyword evidence="5 11" id="KW-0408">Iron</keyword>
<dbReference type="HAMAP" id="MF_01479">
    <property type="entry name" value="WhiB"/>
    <property type="match status" value="1"/>
</dbReference>
<evidence type="ECO:0000256" key="1">
    <source>
        <dbReference type="ARBA" id="ARBA00004496"/>
    </source>
</evidence>
<feature type="binding site" evidence="11">
    <location>
        <position position="57"/>
    </location>
    <ligand>
        <name>[4Fe-4S] cluster</name>
        <dbReference type="ChEBI" id="CHEBI:49883"/>
    </ligand>
</feature>
<keyword evidence="9 11" id="KW-1015">Disulfide bond</keyword>
<gene>
    <name evidence="11" type="primary">whiB</name>
    <name evidence="13" type="ORF">ACFOVU_18615</name>
</gene>
<comment type="PTM">
    <text evidence="11">The Fe-S cluster can be nitrosylated by nitric oxide (NO).</text>
</comment>
<comment type="caution">
    <text evidence="13">The sequence shown here is derived from an EMBL/GenBank/DDBJ whole genome shotgun (WGS) entry which is preliminary data.</text>
</comment>
<dbReference type="RefSeq" id="WP_378535372.1">
    <property type="nucleotide sequence ID" value="NZ_JBHSBH010000012.1"/>
</dbReference>
<dbReference type="InterPro" id="IPR003482">
    <property type="entry name" value="Whib"/>
</dbReference>
<dbReference type="InterPro" id="IPR034768">
    <property type="entry name" value="4FE4S_WBL"/>
</dbReference>
<evidence type="ECO:0000256" key="8">
    <source>
        <dbReference type="ARBA" id="ARBA00023125"/>
    </source>
</evidence>
<evidence type="ECO:0000256" key="10">
    <source>
        <dbReference type="ARBA" id="ARBA00023163"/>
    </source>
</evidence>
<evidence type="ECO:0000256" key="3">
    <source>
        <dbReference type="ARBA" id="ARBA00022485"/>
    </source>
</evidence>
<dbReference type="Pfam" id="PF02467">
    <property type="entry name" value="Whib"/>
    <property type="match status" value="1"/>
</dbReference>
<dbReference type="PROSITE" id="PS51674">
    <property type="entry name" value="4FE4S_WBL"/>
    <property type="match status" value="1"/>
</dbReference>
<keyword evidence="6 11" id="KW-0411">Iron-sulfur</keyword>
<reference evidence="14" key="1">
    <citation type="journal article" date="2019" name="Int. J. Syst. Evol. Microbiol.">
        <title>The Global Catalogue of Microorganisms (GCM) 10K type strain sequencing project: providing services to taxonomists for standard genome sequencing and annotation.</title>
        <authorList>
            <consortium name="The Broad Institute Genomics Platform"/>
            <consortium name="The Broad Institute Genome Sequencing Center for Infectious Disease"/>
            <person name="Wu L."/>
            <person name="Ma J."/>
        </authorList>
    </citation>
    <scope>NUCLEOTIDE SEQUENCE [LARGE SCALE GENOMIC DNA]</scope>
    <source>
        <strain evidence="14">TBRC 1826</strain>
    </source>
</reference>
<protein>
    <recommendedName>
        <fullName evidence="11">Transcriptional regulator WhiB</fullName>
    </recommendedName>
</protein>
<accession>A0ABV8FRG1</accession>
<keyword evidence="8 11" id="KW-0238">DNA-binding</keyword>
<evidence type="ECO:0000256" key="9">
    <source>
        <dbReference type="ARBA" id="ARBA00023157"/>
    </source>
</evidence>
<keyword evidence="11" id="KW-0963">Cytoplasm</keyword>
<keyword evidence="10 11" id="KW-0804">Transcription</keyword>
<evidence type="ECO:0000256" key="4">
    <source>
        <dbReference type="ARBA" id="ARBA00022723"/>
    </source>
</evidence>
<keyword evidence="7 11" id="KW-0805">Transcription regulation</keyword>
<comment type="function">
    <text evidence="11">Acts as a transcriptional regulator. Probably redox-responsive. The apo- but not holo-form probably binds DNA.</text>
</comment>